<dbReference type="EMBL" id="FMPI01000003">
    <property type="protein sequence ID" value="SCS53291.1"/>
    <property type="molecule type" value="Genomic_DNA"/>
</dbReference>
<dbReference type="SUPFAM" id="SSF51735">
    <property type="entry name" value="NAD(P)-binding Rossmann-fold domains"/>
    <property type="match status" value="1"/>
</dbReference>
<evidence type="ECO:0000313" key="2">
    <source>
        <dbReference type="EMBL" id="SCS89945.1"/>
    </source>
</evidence>
<evidence type="ECO:0000313" key="1">
    <source>
        <dbReference type="EMBL" id="SCS53291.1"/>
    </source>
</evidence>
<dbReference type="Gene3D" id="3.40.50.720">
    <property type="entry name" value="NAD(P)-binding Rossmann-like Domain"/>
    <property type="match status" value="1"/>
</dbReference>
<dbReference type="RefSeq" id="WP_309598719.1">
    <property type="nucleotide sequence ID" value="NZ_FMPG01000004.1"/>
</dbReference>
<dbReference type="EMBL" id="FMPG01000004">
    <property type="protein sequence ID" value="SCS89945.1"/>
    <property type="molecule type" value="Genomic_DNA"/>
</dbReference>
<reference evidence="2 4" key="2">
    <citation type="submission" date="2016-09" db="EMBL/GenBank/DDBJ databases">
        <authorList>
            <consortium name="Pathogen Informatics"/>
        </authorList>
    </citation>
    <scope>NUCLEOTIDE SEQUENCE [LARGE SCALE GENOMIC DNA]</scope>
    <source>
        <strain evidence="2 4">82B</strain>
    </source>
</reference>
<dbReference type="Proteomes" id="UP000095768">
    <property type="component" value="Unassembled WGS sequence"/>
</dbReference>
<sequence>MKLAVIAANGKAGQLITKEAINRGLDVTAIVRSTNKTEAKQVI</sequence>
<dbReference type="AlphaFoldDB" id="A0A1D4IVB8"/>
<evidence type="ECO:0000313" key="3">
    <source>
        <dbReference type="Proteomes" id="UP000095412"/>
    </source>
</evidence>
<proteinExistence type="predicted"/>
<reference evidence="1 3" key="1">
    <citation type="submission" date="2016-09" db="EMBL/GenBank/DDBJ databases">
        <authorList>
            <consortium name="Pathogen Informatics"/>
            <person name="Sun Q."/>
            <person name="Inoue M."/>
        </authorList>
    </citation>
    <scope>NUCLEOTIDE SEQUENCE [LARGE SCALE GENOMIC DNA]</scope>
    <source>
        <strain evidence="1 3">82C</strain>
    </source>
</reference>
<name>A0A1D4IVB8_9STAP</name>
<accession>A0A1D4IVB8</accession>
<dbReference type="Proteomes" id="UP000095412">
    <property type="component" value="Unassembled WGS sequence"/>
</dbReference>
<protein>
    <submittedName>
        <fullName evidence="1 2">NADH-flavin reductase</fullName>
    </submittedName>
</protein>
<gene>
    <name evidence="2" type="ORF">SAMEA2297795_01337</name>
    <name evidence="1" type="ORF">SAMEA2297796_00682</name>
</gene>
<organism evidence="2 4">
    <name type="scientific">Staphylococcus caeli</name>
    <dbReference type="NCBI Taxonomy" id="2201815"/>
    <lineage>
        <taxon>Bacteria</taxon>
        <taxon>Bacillati</taxon>
        <taxon>Bacillota</taxon>
        <taxon>Bacilli</taxon>
        <taxon>Bacillales</taxon>
        <taxon>Staphylococcaceae</taxon>
        <taxon>Staphylococcus</taxon>
    </lineage>
</organism>
<keyword evidence="3" id="KW-1185">Reference proteome</keyword>
<evidence type="ECO:0000313" key="4">
    <source>
        <dbReference type="Proteomes" id="UP000095768"/>
    </source>
</evidence>
<dbReference type="InterPro" id="IPR036291">
    <property type="entry name" value="NAD(P)-bd_dom_sf"/>
</dbReference>